<dbReference type="EMBL" id="FOVF01000005">
    <property type="protein sequence ID" value="SFN13412.1"/>
    <property type="molecule type" value="Genomic_DNA"/>
</dbReference>
<protein>
    <submittedName>
        <fullName evidence="2">Uncharacterized protein</fullName>
    </submittedName>
</protein>
<keyword evidence="3" id="KW-1185">Reference proteome</keyword>
<dbReference type="AlphaFoldDB" id="A0A1I4WJJ3"/>
<accession>A0A1I4WJJ3</accession>
<sequence length="40" mass="4168">MTACLPGYASASLPFVPAKHHRHGGKPDLAAIDPIPVESD</sequence>
<dbReference type="STRING" id="578942.SAMN05216289_10548"/>
<name>A0A1I4WJJ3_9GAMM</name>
<evidence type="ECO:0000256" key="1">
    <source>
        <dbReference type="SAM" id="MobiDB-lite"/>
    </source>
</evidence>
<reference evidence="2 3" key="1">
    <citation type="submission" date="2016-10" db="EMBL/GenBank/DDBJ databases">
        <authorList>
            <person name="de Groot N.N."/>
        </authorList>
    </citation>
    <scope>NUCLEOTIDE SEQUENCE [LARGE SCALE GENOMIC DNA]</scope>
    <source>
        <strain evidence="2 3">CGMCC 1.7659</strain>
    </source>
</reference>
<evidence type="ECO:0000313" key="2">
    <source>
        <dbReference type="EMBL" id="SFN13412.1"/>
    </source>
</evidence>
<feature type="region of interest" description="Disordered" evidence="1">
    <location>
        <begin position="20"/>
        <end position="40"/>
    </location>
</feature>
<proteinExistence type="predicted"/>
<evidence type="ECO:0000313" key="3">
    <source>
        <dbReference type="Proteomes" id="UP000198575"/>
    </source>
</evidence>
<gene>
    <name evidence="2" type="ORF">SAMN05216289_10548</name>
</gene>
<dbReference type="Proteomes" id="UP000198575">
    <property type="component" value="Unassembled WGS sequence"/>
</dbReference>
<organism evidence="2 3">
    <name type="scientific">Dokdonella immobilis</name>
    <dbReference type="NCBI Taxonomy" id="578942"/>
    <lineage>
        <taxon>Bacteria</taxon>
        <taxon>Pseudomonadati</taxon>
        <taxon>Pseudomonadota</taxon>
        <taxon>Gammaproteobacteria</taxon>
        <taxon>Lysobacterales</taxon>
        <taxon>Rhodanobacteraceae</taxon>
        <taxon>Dokdonella</taxon>
    </lineage>
</organism>